<reference evidence="2 3" key="1">
    <citation type="submission" date="2018-10" db="EMBL/GenBank/DDBJ databases">
        <title>Genome sequencing of Pedobacter jejuensis TNB23.</title>
        <authorList>
            <person name="Cho Y.-J."/>
            <person name="Cho A."/>
            <person name="Kim O.-S."/>
        </authorList>
    </citation>
    <scope>NUCLEOTIDE SEQUENCE [LARGE SCALE GENOMIC DNA]</scope>
    <source>
        <strain evidence="2 3">TNB23</strain>
    </source>
</reference>
<keyword evidence="2" id="KW-0808">Transferase</keyword>
<dbReference type="Proteomes" id="UP000274046">
    <property type="component" value="Unassembled WGS sequence"/>
</dbReference>
<organism evidence="2 3">
    <name type="scientific">Pedobacter jejuensis</name>
    <dbReference type="NCBI Taxonomy" id="1268550"/>
    <lineage>
        <taxon>Bacteria</taxon>
        <taxon>Pseudomonadati</taxon>
        <taxon>Bacteroidota</taxon>
        <taxon>Sphingobacteriia</taxon>
        <taxon>Sphingobacteriales</taxon>
        <taxon>Sphingobacteriaceae</taxon>
        <taxon>Pedobacter</taxon>
    </lineage>
</organism>
<dbReference type="SUPFAM" id="SSF53448">
    <property type="entry name" value="Nucleotide-diphospho-sugar transferases"/>
    <property type="match status" value="1"/>
</dbReference>
<dbReference type="GO" id="GO:0016740">
    <property type="term" value="F:transferase activity"/>
    <property type="evidence" value="ECO:0007669"/>
    <property type="project" value="UniProtKB-KW"/>
</dbReference>
<protein>
    <submittedName>
        <fullName evidence="2">Glycosyltransferase family 2 protein</fullName>
    </submittedName>
</protein>
<evidence type="ECO:0000313" key="3">
    <source>
        <dbReference type="Proteomes" id="UP000274046"/>
    </source>
</evidence>
<proteinExistence type="predicted"/>
<keyword evidence="3" id="KW-1185">Reference proteome</keyword>
<comment type="caution">
    <text evidence="2">The sequence shown here is derived from an EMBL/GenBank/DDBJ whole genome shotgun (WGS) entry which is preliminary data.</text>
</comment>
<dbReference type="RefSeq" id="WP_123206960.1">
    <property type="nucleotide sequence ID" value="NZ_RBEE01000043.1"/>
</dbReference>
<evidence type="ECO:0000259" key="1">
    <source>
        <dbReference type="Pfam" id="PF00535"/>
    </source>
</evidence>
<dbReference type="AlphaFoldDB" id="A0A3N0BPH5"/>
<dbReference type="InterPro" id="IPR001173">
    <property type="entry name" value="Glyco_trans_2-like"/>
</dbReference>
<feature type="domain" description="Glycosyltransferase 2-like" evidence="1">
    <location>
        <begin position="9"/>
        <end position="131"/>
    </location>
</feature>
<dbReference type="Pfam" id="PF00535">
    <property type="entry name" value="Glycos_transf_2"/>
    <property type="match status" value="1"/>
</dbReference>
<name>A0A3N0BPH5_9SPHI</name>
<accession>A0A3N0BPH5</accession>
<dbReference type="CDD" id="cd00761">
    <property type="entry name" value="Glyco_tranf_GTA_type"/>
    <property type="match status" value="1"/>
</dbReference>
<dbReference type="InterPro" id="IPR029044">
    <property type="entry name" value="Nucleotide-diphossugar_trans"/>
</dbReference>
<gene>
    <name evidence="2" type="ORF">D7004_16640</name>
</gene>
<dbReference type="OrthoDB" id="8416156at2"/>
<sequence length="370" mass="41714">MGNISHIFVVVPFYNEELTLAATIQSLGFGKGFPTVKHKTLILVNNNSTDSGERIVTELCKDSIAESVFLFQQSEQGIVASRKAGNEHARNIVVKSRINQESILIIQADADTIYSTGYLDAMRLKAEEVGANVMIEAETGYPASFSEKGKVFLHTCEDIDQECEVYFSDYPDDLIIDDKAVAYRMQDYFSWGGHRVIHNENGDEILAETTRLFIAAKLKGASRAKTSGASVIHSVRDILTDPSLVFATAGFPRERQWVQNFRLLDYQFHLNGKGMDYLMDQRRLHLLAIFCVLPAHFIHIIGGEQILNPVSQFALINLPTRTKIEIHGRAELIFEDVFNLLSEHGQSLLHLIFNNRRFCGKLTDEPEKDF</sequence>
<dbReference type="Gene3D" id="3.90.550.10">
    <property type="entry name" value="Spore Coat Polysaccharide Biosynthesis Protein SpsA, Chain A"/>
    <property type="match status" value="1"/>
</dbReference>
<evidence type="ECO:0000313" key="2">
    <source>
        <dbReference type="EMBL" id="RNL50533.1"/>
    </source>
</evidence>
<dbReference type="EMBL" id="RBEE01000043">
    <property type="protein sequence ID" value="RNL50533.1"/>
    <property type="molecule type" value="Genomic_DNA"/>
</dbReference>